<keyword evidence="2" id="KW-1185">Reference proteome</keyword>
<proteinExistence type="predicted"/>
<protein>
    <submittedName>
        <fullName evidence="1">Uncharacterized protein</fullName>
    </submittedName>
</protein>
<accession>A0A5C6BJW6</accession>
<reference evidence="1 2" key="1">
    <citation type="submission" date="2019-02" db="EMBL/GenBank/DDBJ databases">
        <title>Deep-cultivation of Planctomycetes and their phenomic and genomic characterization uncovers novel biology.</title>
        <authorList>
            <person name="Wiegand S."/>
            <person name="Jogler M."/>
            <person name="Boedeker C."/>
            <person name="Pinto D."/>
            <person name="Vollmers J."/>
            <person name="Rivas-Marin E."/>
            <person name="Kohn T."/>
            <person name="Peeters S.H."/>
            <person name="Heuer A."/>
            <person name="Rast P."/>
            <person name="Oberbeckmann S."/>
            <person name="Bunk B."/>
            <person name="Jeske O."/>
            <person name="Meyerdierks A."/>
            <person name="Storesund J.E."/>
            <person name="Kallscheuer N."/>
            <person name="Luecker S."/>
            <person name="Lage O.M."/>
            <person name="Pohl T."/>
            <person name="Merkel B.J."/>
            <person name="Hornburger P."/>
            <person name="Mueller R.-W."/>
            <person name="Bruemmer F."/>
            <person name="Labrenz M."/>
            <person name="Spormann A.M."/>
            <person name="Op Den Camp H."/>
            <person name="Overmann J."/>
            <person name="Amann R."/>
            <person name="Jetten M.S.M."/>
            <person name="Mascher T."/>
            <person name="Medema M.H."/>
            <person name="Devos D.P."/>
            <person name="Kaster A.-K."/>
            <person name="Ovreas L."/>
            <person name="Rohde M."/>
            <person name="Galperin M.Y."/>
            <person name="Jogler C."/>
        </authorList>
    </citation>
    <scope>NUCLEOTIDE SEQUENCE [LARGE SCALE GENOMIC DNA]</scope>
    <source>
        <strain evidence="1 2">CA54</strain>
    </source>
</reference>
<organism evidence="1 2">
    <name type="scientific">Symmachiella macrocystis</name>
    <dbReference type="NCBI Taxonomy" id="2527985"/>
    <lineage>
        <taxon>Bacteria</taxon>
        <taxon>Pseudomonadati</taxon>
        <taxon>Planctomycetota</taxon>
        <taxon>Planctomycetia</taxon>
        <taxon>Planctomycetales</taxon>
        <taxon>Planctomycetaceae</taxon>
        <taxon>Symmachiella</taxon>
    </lineage>
</organism>
<dbReference type="AlphaFoldDB" id="A0A5C6BJW6"/>
<dbReference type="EMBL" id="SJPP01000001">
    <property type="protein sequence ID" value="TWU12330.1"/>
    <property type="molecule type" value="Genomic_DNA"/>
</dbReference>
<name>A0A5C6BJW6_9PLAN</name>
<evidence type="ECO:0000313" key="1">
    <source>
        <dbReference type="EMBL" id="TWU12330.1"/>
    </source>
</evidence>
<gene>
    <name evidence="1" type="ORF">CA54_11530</name>
</gene>
<comment type="caution">
    <text evidence="1">The sequence shown here is derived from an EMBL/GenBank/DDBJ whole genome shotgun (WGS) entry which is preliminary data.</text>
</comment>
<sequence>MAISEFRPDSAAFARINRSAKNAFFARRRPESSRRFYTMPAPFRNGLGIANENLIYQFSCVNHADGTIQGWFVDSR</sequence>
<dbReference type="Proteomes" id="UP000320735">
    <property type="component" value="Unassembled WGS sequence"/>
</dbReference>
<evidence type="ECO:0000313" key="2">
    <source>
        <dbReference type="Proteomes" id="UP000320735"/>
    </source>
</evidence>